<evidence type="ECO:0000313" key="1">
    <source>
        <dbReference type="EMBL" id="ACL26090.1"/>
    </source>
</evidence>
<gene>
    <name evidence="1" type="ordered locus">Cagg_3232</name>
</gene>
<dbReference type="AlphaFoldDB" id="B8G836"/>
<proteinExistence type="predicted"/>
<name>B8G836_CHLAD</name>
<sequence length="60" mass="6662">MHPQQRRLWSLAQEVDAESRYRLTVVQREPVTHPLFGVGCDTVPVGPRDPLLGDGLGPRG</sequence>
<dbReference type="Proteomes" id="UP000002508">
    <property type="component" value="Chromosome"/>
</dbReference>
<organism evidence="1 2">
    <name type="scientific">Chloroflexus aggregans (strain MD-66 / DSM 9485)</name>
    <dbReference type="NCBI Taxonomy" id="326427"/>
    <lineage>
        <taxon>Bacteria</taxon>
        <taxon>Bacillati</taxon>
        <taxon>Chloroflexota</taxon>
        <taxon>Chloroflexia</taxon>
        <taxon>Chloroflexales</taxon>
        <taxon>Chloroflexineae</taxon>
        <taxon>Chloroflexaceae</taxon>
        <taxon>Chloroflexus</taxon>
    </lineage>
</organism>
<dbReference type="RefSeq" id="WP_015941937.1">
    <property type="nucleotide sequence ID" value="NC_011831.1"/>
</dbReference>
<dbReference type="KEGG" id="cag:Cagg_3232"/>
<keyword evidence="2" id="KW-1185">Reference proteome</keyword>
<reference evidence="1" key="1">
    <citation type="submission" date="2008-12" db="EMBL/GenBank/DDBJ databases">
        <title>Complete sequence of Chloroflexus aggregans DSM 9485.</title>
        <authorList>
            <consortium name="US DOE Joint Genome Institute"/>
            <person name="Lucas S."/>
            <person name="Copeland A."/>
            <person name="Lapidus A."/>
            <person name="Glavina del Rio T."/>
            <person name="Dalin E."/>
            <person name="Tice H."/>
            <person name="Pitluck S."/>
            <person name="Foster B."/>
            <person name="Larimer F."/>
            <person name="Land M."/>
            <person name="Hauser L."/>
            <person name="Kyrpides N."/>
            <person name="Mikhailova N."/>
            <person name="Bryant D."/>
            <person name="Richardson P."/>
        </authorList>
    </citation>
    <scope>NUCLEOTIDE SEQUENCE</scope>
    <source>
        <strain evidence="1">DSM 9485</strain>
    </source>
</reference>
<dbReference type="HOGENOM" id="CLU_2932840_0_0_0"/>
<accession>B8G836</accession>
<protein>
    <submittedName>
        <fullName evidence="1">Uncharacterized protein</fullName>
    </submittedName>
</protein>
<dbReference type="EMBL" id="CP001337">
    <property type="protein sequence ID" value="ACL26090.1"/>
    <property type="molecule type" value="Genomic_DNA"/>
</dbReference>
<evidence type="ECO:0000313" key="2">
    <source>
        <dbReference type="Proteomes" id="UP000002508"/>
    </source>
</evidence>